<sequence length="45" mass="5244">MTFPAYRLWWEVSACFDHASSPRMKAGTALRKKPARWCPYTQLPS</sequence>
<proteinExistence type="predicted"/>
<reference evidence="1 2" key="1">
    <citation type="submission" date="2024-03" db="EMBL/GenBank/DDBJ databases">
        <title>Novel Streptomyces species of biotechnological and ecological value are a feature of Machair soil.</title>
        <authorList>
            <person name="Prole J.R."/>
            <person name="Goodfellow M."/>
            <person name="Allenby N."/>
            <person name="Ward A.C."/>
        </authorList>
    </citation>
    <scope>NUCLEOTIDE SEQUENCE [LARGE SCALE GENOMIC DNA]</scope>
    <source>
        <strain evidence="1 2">MS1.HAVA.3</strain>
    </source>
</reference>
<organism evidence="1 2">
    <name type="scientific">Streptomyces caledonius</name>
    <dbReference type="NCBI Taxonomy" id="3134107"/>
    <lineage>
        <taxon>Bacteria</taxon>
        <taxon>Bacillati</taxon>
        <taxon>Actinomycetota</taxon>
        <taxon>Actinomycetes</taxon>
        <taxon>Kitasatosporales</taxon>
        <taxon>Streptomycetaceae</taxon>
        <taxon>Streptomyces</taxon>
    </lineage>
</organism>
<evidence type="ECO:0000313" key="1">
    <source>
        <dbReference type="EMBL" id="MEJ8644961.1"/>
    </source>
</evidence>
<comment type="caution">
    <text evidence="1">The sequence shown here is derived from an EMBL/GenBank/DDBJ whole genome shotgun (WGS) entry which is preliminary data.</text>
</comment>
<keyword evidence="2" id="KW-1185">Reference proteome</keyword>
<dbReference type="EMBL" id="JBBKAM010000002">
    <property type="protein sequence ID" value="MEJ8644961.1"/>
    <property type="molecule type" value="Genomic_DNA"/>
</dbReference>
<evidence type="ECO:0000313" key="2">
    <source>
        <dbReference type="Proteomes" id="UP001382904"/>
    </source>
</evidence>
<dbReference type="Proteomes" id="UP001382904">
    <property type="component" value="Unassembled WGS sequence"/>
</dbReference>
<accession>A0ABU8UBQ0</accession>
<name>A0ABU8UBQ0_9ACTN</name>
<protein>
    <submittedName>
        <fullName evidence="1">Uncharacterized protein</fullName>
    </submittedName>
</protein>
<gene>
    <name evidence="1" type="ORF">WKI68_34435</name>
</gene>